<feature type="compositionally biased region" description="Basic and acidic residues" evidence="2">
    <location>
        <begin position="245"/>
        <end position="258"/>
    </location>
</feature>
<accession>V2X2H7</accession>
<organism evidence="4 5">
    <name type="scientific">Moniliophthora roreri (strain MCA 2997)</name>
    <name type="common">Cocoa frosty pod rot fungus</name>
    <name type="synonym">Crinipellis roreri</name>
    <dbReference type="NCBI Taxonomy" id="1381753"/>
    <lineage>
        <taxon>Eukaryota</taxon>
        <taxon>Fungi</taxon>
        <taxon>Dikarya</taxon>
        <taxon>Basidiomycota</taxon>
        <taxon>Agaricomycotina</taxon>
        <taxon>Agaricomycetes</taxon>
        <taxon>Agaricomycetidae</taxon>
        <taxon>Agaricales</taxon>
        <taxon>Marasmiineae</taxon>
        <taxon>Marasmiaceae</taxon>
        <taxon>Moniliophthora</taxon>
    </lineage>
</organism>
<dbReference type="GO" id="GO:0006355">
    <property type="term" value="P:regulation of DNA-templated transcription"/>
    <property type="evidence" value="ECO:0007669"/>
    <property type="project" value="InterPro"/>
</dbReference>
<dbReference type="GO" id="GO:0043565">
    <property type="term" value="F:sequence-specific DNA binding"/>
    <property type="evidence" value="ECO:0007669"/>
    <property type="project" value="InterPro"/>
</dbReference>
<dbReference type="InterPro" id="IPR000679">
    <property type="entry name" value="Znf_GATA"/>
</dbReference>
<proteinExistence type="predicted"/>
<feature type="region of interest" description="Disordered" evidence="2">
    <location>
        <begin position="99"/>
        <end position="153"/>
    </location>
</feature>
<feature type="domain" description="GATA-type" evidence="3">
    <location>
        <begin position="189"/>
        <end position="242"/>
    </location>
</feature>
<dbReference type="InterPro" id="IPR013088">
    <property type="entry name" value="Znf_NHR/GATA"/>
</dbReference>
<reference evidence="4 5" key="1">
    <citation type="journal article" date="2014" name="BMC Genomics">
        <title>Genome and secretome analysis of the hemibiotrophic fungal pathogen, Moniliophthora roreri, which causes frosty pod rot disease of cacao: mechanisms of the biotrophic and necrotrophic phases.</title>
        <authorList>
            <person name="Meinhardt L.W."/>
            <person name="Costa G.G.L."/>
            <person name="Thomazella D.P.T."/>
            <person name="Teixeira P.J.P.L."/>
            <person name="Carazzolle M.F."/>
            <person name="Schuster S.C."/>
            <person name="Carlson J.E."/>
            <person name="Guiltinan M.J."/>
            <person name="Mieczkowski P."/>
            <person name="Farmer A."/>
            <person name="Ramaraj T."/>
            <person name="Crozier J."/>
            <person name="Davis R.E."/>
            <person name="Shao J."/>
            <person name="Melnick R.L."/>
            <person name="Pereira G.A.G."/>
            <person name="Bailey B.A."/>
        </authorList>
    </citation>
    <scope>NUCLEOTIDE SEQUENCE [LARGE SCALE GENOMIC DNA]</scope>
    <source>
        <strain evidence="4 5">MCA 2997</strain>
    </source>
</reference>
<feature type="compositionally biased region" description="Polar residues" evidence="2">
    <location>
        <begin position="7"/>
        <end position="16"/>
    </location>
</feature>
<keyword evidence="5" id="KW-1185">Reference proteome</keyword>
<evidence type="ECO:0000313" key="4">
    <source>
        <dbReference type="EMBL" id="ESK86981.1"/>
    </source>
</evidence>
<dbReference type="OrthoDB" id="515401at2759"/>
<dbReference type="PROSITE" id="PS50114">
    <property type="entry name" value="GATA_ZN_FINGER_2"/>
    <property type="match status" value="1"/>
</dbReference>
<feature type="region of interest" description="Disordered" evidence="2">
    <location>
        <begin position="1"/>
        <end position="41"/>
    </location>
</feature>
<dbReference type="HOGENOM" id="CLU_990751_0_0_1"/>
<dbReference type="Proteomes" id="UP000017559">
    <property type="component" value="Unassembled WGS sequence"/>
</dbReference>
<dbReference type="KEGG" id="mrr:Moror_3333"/>
<keyword evidence="1" id="KW-0862">Zinc</keyword>
<comment type="caution">
    <text evidence="4">The sequence shown here is derived from an EMBL/GenBank/DDBJ whole genome shotgun (WGS) entry which is preliminary data.</text>
</comment>
<sequence>MEHLVFSKSNSQSSQPPVHAVRSPELSRFTPEKQGDGGTSALMRGQWSLHEQPVQGGWQGVQRNLTGFSTHPDERRDYPIAEPRPTLCNMFFSFEHTSQNSNLEREDNSNDSLPALPQESPHYQQPSYGCHPHPNDLQHHTPSQHSQYYPSLPYLSPPLPPNLSLPHLESLPVRYTDDAAVKEGPFLRRMCFNCRTTEPPSWRRYTLSPGKIVCNKCGIYAKTHQVPRPNHFNHLRPGKKSRKGSKSDGRPTLKVKKSDSVYSTAGSFHVEQWDAKVQLNL</sequence>
<keyword evidence="1" id="KW-0479">Metal-binding</keyword>
<feature type="region of interest" description="Disordered" evidence="2">
    <location>
        <begin position="228"/>
        <end position="258"/>
    </location>
</feature>
<dbReference type="AlphaFoldDB" id="V2X2H7"/>
<dbReference type="STRING" id="1381753.V2X2H7"/>
<evidence type="ECO:0000259" key="3">
    <source>
        <dbReference type="PROSITE" id="PS50114"/>
    </source>
</evidence>
<name>V2X2H7_MONRO</name>
<evidence type="ECO:0000313" key="5">
    <source>
        <dbReference type="Proteomes" id="UP000017559"/>
    </source>
</evidence>
<dbReference type="SMART" id="SM00401">
    <property type="entry name" value="ZnF_GATA"/>
    <property type="match status" value="1"/>
</dbReference>
<dbReference type="Pfam" id="PF00320">
    <property type="entry name" value="GATA"/>
    <property type="match status" value="1"/>
</dbReference>
<gene>
    <name evidence="4" type="ORF">Moror_3333</name>
</gene>
<evidence type="ECO:0000256" key="2">
    <source>
        <dbReference type="SAM" id="MobiDB-lite"/>
    </source>
</evidence>
<dbReference type="GO" id="GO:0008270">
    <property type="term" value="F:zinc ion binding"/>
    <property type="evidence" value="ECO:0007669"/>
    <property type="project" value="UniProtKB-KW"/>
</dbReference>
<feature type="compositionally biased region" description="Basic residues" evidence="2">
    <location>
        <begin position="231"/>
        <end position="244"/>
    </location>
</feature>
<dbReference type="SUPFAM" id="SSF57716">
    <property type="entry name" value="Glucocorticoid receptor-like (DNA-binding domain)"/>
    <property type="match status" value="1"/>
</dbReference>
<dbReference type="CDD" id="cd00202">
    <property type="entry name" value="ZnF_GATA"/>
    <property type="match status" value="1"/>
</dbReference>
<protein>
    <submittedName>
        <fullName evidence="4">Siderophore transcription factor</fullName>
    </submittedName>
</protein>
<feature type="compositionally biased region" description="Polar residues" evidence="2">
    <location>
        <begin position="140"/>
        <end position="149"/>
    </location>
</feature>
<keyword evidence="1" id="KW-0863">Zinc-finger</keyword>
<evidence type="ECO:0000256" key="1">
    <source>
        <dbReference type="PROSITE-ProRule" id="PRU00094"/>
    </source>
</evidence>
<feature type="region of interest" description="Disordered" evidence="2">
    <location>
        <begin position="62"/>
        <end position="81"/>
    </location>
</feature>
<dbReference type="EMBL" id="AWSO01000857">
    <property type="protein sequence ID" value="ESK86981.1"/>
    <property type="molecule type" value="Genomic_DNA"/>
</dbReference>
<dbReference type="Gene3D" id="3.30.50.10">
    <property type="entry name" value="Erythroid Transcription Factor GATA-1, subunit A"/>
    <property type="match status" value="1"/>
</dbReference>